<comment type="caution">
    <text evidence="3">The sequence shown here is derived from an EMBL/GenBank/DDBJ whole genome shotgun (WGS) entry which is preliminary data.</text>
</comment>
<keyword evidence="4" id="KW-1185">Reference proteome</keyword>
<name>A0ABR1SMD3_9PEZI</name>
<protein>
    <recommendedName>
        <fullName evidence="5">Heterokaryon incompatibility domain-containing protein</fullName>
    </recommendedName>
</protein>
<reference evidence="3 4" key="1">
    <citation type="submission" date="2023-01" db="EMBL/GenBank/DDBJ databases">
        <title>Analysis of 21 Apiospora genomes using comparative genomics revels a genus with tremendous synthesis potential of carbohydrate active enzymes and secondary metabolites.</title>
        <authorList>
            <person name="Sorensen T."/>
        </authorList>
    </citation>
    <scope>NUCLEOTIDE SEQUENCE [LARGE SCALE GENOMIC DNA]</scope>
    <source>
        <strain evidence="3 4">CBS 33761</strain>
    </source>
</reference>
<gene>
    <name evidence="3" type="ORF">PG993_010483</name>
</gene>
<accession>A0ABR1SMD3</accession>
<evidence type="ECO:0008006" key="5">
    <source>
        <dbReference type="Google" id="ProtNLM"/>
    </source>
</evidence>
<dbReference type="InterPro" id="IPR058525">
    <property type="entry name" value="DUF8212"/>
</dbReference>
<dbReference type="Pfam" id="PF06985">
    <property type="entry name" value="HET"/>
    <property type="match status" value="1"/>
</dbReference>
<evidence type="ECO:0000259" key="1">
    <source>
        <dbReference type="Pfam" id="PF06985"/>
    </source>
</evidence>
<evidence type="ECO:0000313" key="3">
    <source>
        <dbReference type="EMBL" id="KAK8035488.1"/>
    </source>
</evidence>
<evidence type="ECO:0000259" key="2">
    <source>
        <dbReference type="Pfam" id="PF26640"/>
    </source>
</evidence>
<dbReference type="InterPro" id="IPR010730">
    <property type="entry name" value="HET"/>
</dbReference>
<evidence type="ECO:0000313" key="4">
    <source>
        <dbReference type="Proteomes" id="UP001444661"/>
    </source>
</evidence>
<organism evidence="3 4">
    <name type="scientific">Apiospora rasikravindrae</name>
    <dbReference type="NCBI Taxonomy" id="990691"/>
    <lineage>
        <taxon>Eukaryota</taxon>
        <taxon>Fungi</taxon>
        <taxon>Dikarya</taxon>
        <taxon>Ascomycota</taxon>
        <taxon>Pezizomycotina</taxon>
        <taxon>Sordariomycetes</taxon>
        <taxon>Xylariomycetidae</taxon>
        <taxon>Amphisphaeriales</taxon>
        <taxon>Apiosporaceae</taxon>
        <taxon>Apiospora</taxon>
    </lineage>
</organism>
<feature type="domain" description="DUF8212" evidence="2">
    <location>
        <begin position="228"/>
        <end position="256"/>
    </location>
</feature>
<proteinExistence type="predicted"/>
<dbReference type="EMBL" id="JAQQWK010000009">
    <property type="protein sequence ID" value="KAK8035488.1"/>
    <property type="molecule type" value="Genomic_DNA"/>
</dbReference>
<dbReference type="Pfam" id="PF26640">
    <property type="entry name" value="DUF8212"/>
    <property type="match status" value="1"/>
</dbReference>
<sequence length="364" mass="40878">MRLLNTLTLELELFIEPPPYAILSHRWTEDEVLFEDVGKPLSEWQGKAGASKVLQGSVTALSLGHRYLWIDSCCIDKKSSAELTEAINSMYMWYRDAEICLAFLSDVQSSNALLNSIWFTRGWTLQELVAPCSLRFYSATWTDLGSRESWARKISQTTSISIELLLQQQRQKGARPDSTRQLLDSYSTHKKMGWAAKRVTTRPEDLAYSMIGIFGVSMPLIYGEGRAKAFRRLQEEIMKTSYDQSILAHISTAPSPSLTMGPEAFSFGLEIVKSSHSQTHSIEISGSALNLDLILCPLTRPGRSYELAIGCLECFVRIGGTTLTRPGLLMTRYLDGWCRYKWDAIYLVHPGSGNVARAFPPHFG</sequence>
<feature type="domain" description="Heterokaryon incompatibility" evidence="1">
    <location>
        <begin position="20"/>
        <end position="110"/>
    </location>
</feature>
<dbReference type="PANTHER" id="PTHR10622">
    <property type="entry name" value="HET DOMAIN-CONTAINING PROTEIN"/>
    <property type="match status" value="1"/>
</dbReference>
<dbReference type="Proteomes" id="UP001444661">
    <property type="component" value="Unassembled WGS sequence"/>
</dbReference>
<dbReference type="PANTHER" id="PTHR10622:SF10">
    <property type="entry name" value="HET DOMAIN-CONTAINING PROTEIN"/>
    <property type="match status" value="1"/>
</dbReference>